<dbReference type="GO" id="GO:0006493">
    <property type="term" value="P:protein O-linked glycosylation"/>
    <property type="evidence" value="ECO:0007669"/>
    <property type="project" value="TreeGrafter"/>
</dbReference>
<evidence type="ECO:0000256" key="2">
    <source>
        <dbReference type="ARBA" id="ARBA00022679"/>
    </source>
</evidence>
<dbReference type="InterPro" id="IPR002685">
    <property type="entry name" value="Glyco_trans_15"/>
</dbReference>
<evidence type="ECO:0000313" key="4">
    <source>
        <dbReference type="Proteomes" id="UP000253551"/>
    </source>
</evidence>
<reference evidence="3 4" key="1">
    <citation type="journal article" date="2018" name="G3 (Bethesda)">
        <title>Phylogenetic and Phylogenomic Definition of Rhizopus Species.</title>
        <authorList>
            <person name="Gryganskyi A.P."/>
            <person name="Golan J."/>
            <person name="Dolatabadi S."/>
            <person name="Mondo S."/>
            <person name="Robb S."/>
            <person name="Idnurm A."/>
            <person name="Muszewska A."/>
            <person name="Steczkiewicz K."/>
            <person name="Masonjones S."/>
            <person name="Liao H.L."/>
            <person name="Gajdeczka M.T."/>
            <person name="Anike F."/>
            <person name="Vuek A."/>
            <person name="Anishchenko I.M."/>
            <person name="Voigt K."/>
            <person name="de Hoog G.S."/>
            <person name="Smith M.E."/>
            <person name="Heitman J."/>
            <person name="Vilgalys R."/>
            <person name="Stajich J.E."/>
        </authorList>
    </citation>
    <scope>NUCLEOTIDE SEQUENCE [LARGE SCALE GENOMIC DNA]</scope>
    <source>
        <strain evidence="3 4">LSU 92-RS-03</strain>
    </source>
</reference>
<dbReference type="SUPFAM" id="SSF53448">
    <property type="entry name" value="Nucleotide-diphospho-sugar transferases"/>
    <property type="match status" value="1"/>
</dbReference>
<organism evidence="3 4">
    <name type="scientific">Rhizopus stolonifer</name>
    <name type="common">Rhizopus nigricans</name>
    <dbReference type="NCBI Taxonomy" id="4846"/>
    <lineage>
        <taxon>Eukaryota</taxon>
        <taxon>Fungi</taxon>
        <taxon>Fungi incertae sedis</taxon>
        <taxon>Mucoromycota</taxon>
        <taxon>Mucoromycotina</taxon>
        <taxon>Mucoromycetes</taxon>
        <taxon>Mucorales</taxon>
        <taxon>Mucorineae</taxon>
        <taxon>Rhizopodaceae</taxon>
        <taxon>Rhizopus</taxon>
    </lineage>
</organism>
<dbReference type="GO" id="GO:0006487">
    <property type="term" value="P:protein N-linked glycosylation"/>
    <property type="evidence" value="ECO:0007669"/>
    <property type="project" value="TreeGrafter"/>
</dbReference>
<dbReference type="OrthoDB" id="2215011at2759"/>
<dbReference type="GO" id="GO:0000026">
    <property type="term" value="F:alpha-1,2-mannosyltransferase activity"/>
    <property type="evidence" value="ECO:0007669"/>
    <property type="project" value="TreeGrafter"/>
</dbReference>
<dbReference type="EMBL" id="PJQM01001496">
    <property type="protein sequence ID" value="RCI02183.1"/>
    <property type="molecule type" value="Genomic_DNA"/>
</dbReference>
<dbReference type="PANTHER" id="PTHR31121:SF6">
    <property type="entry name" value="ALPHA-1,2 MANNOSYLTRANSFERASE KTR1"/>
    <property type="match status" value="1"/>
</dbReference>
<name>A0A367KIX5_RHIST</name>
<keyword evidence="3" id="KW-0328">Glycosyltransferase</keyword>
<proteinExistence type="inferred from homology"/>
<dbReference type="PANTHER" id="PTHR31121">
    <property type="entry name" value="ALPHA-1,2 MANNOSYLTRANSFERASE KTR1"/>
    <property type="match status" value="1"/>
</dbReference>
<dbReference type="Proteomes" id="UP000253551">
    <property type="component" value="Unassembled WGS sequence"/>
</dbReference>
<dbReference type="AlphaFoldDB" id="A0A367KIX5"/>
<dbReference type="GO" id="GO:0005794">
    <property type="term" value="C:Golgi apparatus"/>
    <property type="evidence" value="ECO:0007669"/>
    <property type="project" value="TreeGrafter"/>
</dbReference>
<comment type="similarity">
    <text evidence="1">Belongs to the glycosyltransferase 15 family.</text>
</comment>
<dbReference type="InterPro" id="IPR029044">
    <property type="entry name" value="Nucleotide-diphossugar_trans"/>
</dbReference>
<accession>A0A367KIX5</accession>
<evidence type="ECO:0000256" key="1">
    <source>
        <dbReference type="ARBA" id="ARBA00007677"/>
    </source>
</evidence>
<dbReference type="GO" id="GO:0000032">
    <property type="term" value="P:cell wall mannoprotein biosynthetic process"/>
    <property type="evidence" value="ECO:0007669"/>
    <property type="project" value="TreeGrafter"/>
</dbReference>
<dbReference type="GO" id="GO:0016020">
    <property type="term" value="C:membrane"/>
    <property type="evidence" value="ECO:0007669"/>
    <property type="project" value="InterPro"/>
</dbReference>
<comment type="caution">
    <text evidence="3">The sequence shown here is derived from an EMBL/GenBank/DDBJ whole genome shotgun (WGS) entry which is preliminary data.</text>
</comment>
<protein>
    <submittedName>
        <fullName evidence="3">Alpha 1,2-mannosyltransferase 2.4.1</fullName>
    </submittedName>
</protein>
<dbReference type="Gene3D" id="3.90.550.10">
    <property type="entry name" value="Spore Coat Polysaccharide Biosynthesis Protein SpsA, Chain A"/>
    <property type="match status" value="1"/>
</dbReference>
<evidence type="ECO:0000313" key="3">
    <source>
        <dbReference type="EMBL" id="RCI02183.1"/>
    </source>
</evidence>
<dbReference type="FunFam" id="3.90.550.10:FF:000051">
    <property type="entry name" value="Alpha-1,2-mannosyltransferase (Ktr4)"/>
    <property type="match status" value="1"/>
</dbReference>
<dbReference type="Pfam" id="PF01793">
    <property type="entry name" value="Glyco_transf_15"/>
    <property type="match status" value="1"/>
</dbReference>
<keyword evidence="2 3" id="KW-0808">Transferase</keyword>
<gene>
    <name evidence="3" type="primary">KRE2_6</name>
    <name evidence="3" type="ORF">CU098_007979</name>
</gene>
<sequence>MFPIRYGKTALLILVALCFLLVTFKTLKKDGTTYQYDYSNNTQRENAAFVILARNEDLGELRNTMQMLEDRFNHRFNYPYVFLNNDPFSDTFKEFTTGLSSGKTYYGQLSPEMWSYPDWIDQEKARVAREKMEAEGVIYGGVESYRHMCRFQSGYFFRHPLMNQFDYYWRVEPHVQFKCDIDYDPFKVMREKELKYGFAISLTEYGNTIPTLWETVKEFMNEYPQHIIPKDDPDSLIELITNDGGKTYNLCHFWSNFEIASLSWLRSQAYLDYFNHLDKAGGFFYERWGDAPVHSIAAALMLKKSEVHFFYDMGYFHNPFVQCPSEPGWLPAEKCSCDPTESMDKHWWSCTPQFLKLVASIQDISSLLSHMKKPDPPSPNRLYKCTIATSTITPAQTTTQLLLSDTQSIILPQRIIDLAMILQINSKIPVSSSGFVGHIQPCLNKDPPAAHQPKRPTWTESHAYIRGSRTNADQLRILSMEINMIHACKITRSLKPRRSYLSRRQDSFVWGKPSPLRKQVLINKLPVQH</sequence>
<keyword evidence="4" id="KW-1185">Reference proteome</keyword>